<reference evidence="2" key="2">
    <citation type="journal article" date="2015" name="Data Brief">
        <title>Shoot transcriptome of the giant reed, Arundo donax.</title>
        <authorList>
            <person name="Barrero R.A."/>
            <person name="Guerrero F.D."/>
            <person name="Moolhuijzen P."/>
            <person name="Goolsby J.A."/>
            <person name="Tidwell J."/>
            <person name="Bellgard S.E."/>
            <person name="Bellgard M.I."/>
        </authorList>
    </citation>
    <scope>NUCLEOTIDE SEQUENCE</scope>
    <source>
        <tissue evidence="2">Shoot tissue taken approximately 20 cm above the soil surface</tissue>
    </source>
</reference>
<sequence>MCGMPLDSATPSHGHTPHRAFSLKTRTRSAWTRHASSTTDSHSRYNMAGLLTKDTNWYKHRIMNNISPPNPDAEF</sequence>
<feature type="compositionally biased region" description="Polar residues" evidence="1">
    <location>
        <begin position="28"/>
        <end position="40"/>
    </location>
</feature>
<protein>
    <submittedName>
        <fullName evidence="2">Uncharacterized protein</fullName>
    </submittedName>
</protein>
<feature type="region of interest" description="Disordered" evidence="1">
    <location>
        <begin position="1"/>
        <end position="43"/>
    </location>
</feature>
<evidence type="ECO:0000256" key="1">
    <source>
        <dbReference type="SAM" id="MobiDB-lite"/>
    </source>
</evidence>
<reference evidence="2" key="1">
    <citation type="submission" date="2014-09" db="EMBL/GenBank/DDBJ databases">
        <authorList>
            <person name="Magalhaes I.L.F."/>
            <person name="Oliveira U."/>
            <person name="Santos F.R."/>
            <person name="Vidigal T.H.D.A."/>
            <person name="Brescovit A.D."/>
            <person name="Santos A.J."/>
        </authorList>
    </citation>
    <scope>NUCLEOTIDE SEQUENCE</scope>
    <source>
        <tissue evidence="2">Shoot tissue taken approximately 20 cm above the soil surface</tissue>
    </source>
</reference>
<proteinExistence type="predicted"/>
<dbReference type="AlphaFoldDB" id="A0A0A9FCC4"/>
<name>A0A0A9FCC4_ARUDO</name>
<organism evidence="2">
    <name type="scientific">Arundo donax</name>
    <name type="common">Giant reed</name>
    <name type="synonym">Donax arundinaceus</name>
    <dbReference type="NCBI Taxonomy" id="35708"/>
    <lineage>
        <taxon>Eukaryota</taxon>
        <taxon>Viridiplantae</taxon>
        <taxon>Streptophyta</taxon>
        <taxon>Embryophyta</taxon>
        <taxon>Tracheophyta</taxon>
        <taxon>Spermatophyta</taxon>
        <taxon>Magnoliopsida</taxon>
        <taxon>Liliopsida</taxon>
        <taxon>Poales</taxon>
        <taxon>Poaceae</taxon>
        <taxon>PACMAD clade</taxon>
        <taxon>Arundinoideae</taxon>
        <taxon>Arundineae</taxon>
        <taxon>Arundo</taxon>
    </lineage>
</organism>
<dbReference type="EMBL" id="GBRH01189022">
    <property type="protein sequence ID" value="JAE08874.1"/>
    <property type="molecule type" value="Transcribed_RNA"/>
</dbReference>
<accession>A0A0A9FCC4</accession>
<evidence type="ECO:0000313" key="2">
    <source>
        <dbReference type="EMBL" id="JAE08874.1"/>
    </source>
</evidence>